<dbReference type="AlphaFoldDB" id="A0A1B1AHT6"/>
<name>A0A1B1AHT6_9PROT</name>
<feature type="transmembrane region" description="Helical" evidence="1">
    <location>
        <begin position="198"/>
        <end position="218"/>
    </location>
</feature>
<accession>A0A1B1AHT6</accession>
<reference evidence="2 3" key="1">
    <citation type="submission" date="2015-11" db="EMBL/GenBank/DDBJ databases">
        <title>Whole-Genome Sequence of Candidatus Oderbacter manganicum from the National Park Lower Oder Valley, Germany.</title>
        <authorList>
            <person name="Braun B."/>
            <person name="Liere K."/>
            <person name="Szewzyk U."/>
        </authorList>
    </citation>
    <scope>NUCLEOTIDE SEQUENCE [LARGE SCALE GENOMIC DNA]</scope>
    <source>
        <strain evidence="2 3">OTSz_A_272</strain>
    </source>
</reference>
<dbReference type="EMBL" id="CP013244">
    <property type="protein sequence ID" value="ANP46122.1"/>
    <property type="molecule type" value="Genomic_DNA"/>
</dbReference>
<keyword evidence="1" id="KW-1133">Transmembrane helix</keyword>
<dbReference type="OrthoDB" id="9779233at2"/>
<dbReference type="GO" id="GO:0016020">
    <property type="term" value="C:membrane"/>
    <property type="evidence" value="ECO:0007669"/>
    <property type="project" value="TreeGrafter"/>
</dbReference>
<keyword evidence="1" id="KW-0472">Membrane</keyword>
<keyword evidence="1" id="KW-0812">Transmembrane</keyword>
<feature type="transmembrane region" description="Helical" evidence="1">
    <location>
        <begin position="6"/>
        <end position="25"/>
    </location>
</feature>
<feature type="transmembrane region" description="Helical" evidence="1">
    <location>
        <begin position="61"/>
        <end position="83"/>
    </location>
</feature>
<gene>
    <name evidence="2" type="ORF">ATE48_09410</name>
</gene>
<dbReference type="KEGG" id="cbot:ATE48_09410"/>
<dbReference type="InParanoid" id="A0A1B1AHT6"/>
<keyword evidence="3" id="KW-1185">Reference proteome</keyword>
<evidence type="ECO:0000313" key="3">
    <source>
        <dbReference type="Proteomes" id="UP000092498"/>
    </source>
</evidence>
<feature type="transmembrane region" description="Helical" evidence="1">
    <location>
        <begin position="141"/>
        <end position="161"/>
    </location>
</feature>
<dbReference type="STRING" id="1759059.ATE48_09410"/>
<feature type="transmembrane region" description="Helical" evidence="1">
    <location>
        <begin position="104"/>
        <end position="129"/>
    </location>
</feature>
<dbReference type="PROSITE" id="PS50244">
    <property type="entry name" value="S5A_REDUCTASE"/>
    <property type="match status" value="1"/>
</dbReference>
<evidence type="ECO:0000256" key="1">
    <source>
        <dbReference type="SAM" id="Phobius"/>
    </source>
</evidence>
<sequence>MTEALPILLNNLIVTAVCFTALWLISIPLKDPSYIDSWWALGVVVLAWSTFVQIIDPGPHAFALLFLATAWGLRLGIYLFWRWSNHGKDRRYEKLAKRAKEKHGLNFALFSLLWVFAPQLVLQFIVALPAQLGPISQATELGAFGHIGIWLAIAGLVYEGIADAQLAHFKSLDANKGKVMDQGLWRYSRHPNYFGDMVAWWGMWLIALDAGMGLWSIAGPLLLTFLLTRVSGGPTTEPHLQRTRPDYEAYKRRTSAYIPMPPKIS</sequence>
<evidence type="ECO:0000313" key="2">
    <source>
        <dbReference type="EMBL" id="ANP46122.1"/>
    </source>
</evidence>
<organism evidence="2 3">
    <name type="scientific">Candidatus Viadribacter manganicus</name>
    <dbReference type="NCBI Taxonomy" id="1759059"/>
    <lineage>
        <taxon>Bacteria</taxon>
        <taxon>Pseudomonadati</taxon>
        <taxon>Pseudomonadota</taxon>
        <taxon>Alphaproteobacteria</taxon>
        <taxon>Hyphomonadales</taxon>
        <taxon>Hyphomonadaceae</taxon>
        <taxon>Candidatus Viadribacter</taxon>
    </lineage>
</organism>
<proteinExistence type="predicted"/>
<protein>
    <submittedName>
        <fullName evidence="2">Uncharacterized protein</fullName>
    </submittedName>
</protein>
<dbReference type="Proteomes" id="UP000092498">
    <property type="component" value="Chromosome"/>
</dbReference>
<dbReference type="RefSeq" id="WP_066770579.1">
    <property type="nucleotide sequence ID" value="NZ_CP013244.1"/>
</dbReference>
<dbReference type="PANTHER" id="PTHR32251">
    <property type="entry name" value="3-OXO-5-ALPHA-STEROID 4-DEHYDROGENASE"/>
    <property type="match status" value="1"/>
</dbReference>
<dbReference type="InterPro" id="IPR010721">
    <property type="entry name" value="UstE-like"/>
</dbReference>
<dbReference type="Pfam" id="PF06966">
    <property type="entry name" value="DUF1295"/>
    <property type="match status" value="1"/>
</dbReference>
<dbReference type="PANTHER" id="PTHR32251:SF17">
    <property type="entry name" value="STEROID 5-ALPHA REDUCTASE C-TERMINAL DOMAIN-CONTAINING PROTEIN"/>
    <property type="match status" value="1"/>
</dbReference>
<dbReference type="Gene3D" id="1.20.120.1630">
    <property type="match status" value="1"/>
</dbReference>